<dbReference type="PROSITE" id="PS50072">
    <property type="entry name" value="CSA_PPIASE_2"/>
    <property type="match status" value="1"/>
</dbReference>
<dbReference type="Pfam" id="PF00160">
    <property type="entry name" value="Pro_isomerase"/>
    <property type="match status" value="1"/>
</dbReference>
<comment type="function">
    <text evidence="3">May catalyze the cis-trans isomerization of proline imidic peptide bonds in oligopeptides thereby assisting the folding of proteins. May also function as a chaperone, playing a role in intracellular transport of proteins. May also have a protein ubiquitin ligase activity acting as an E3 ubiquitin protein ligase or as a ubiquitin-ubiquitin ligase promoting elongation of ubiquitin chains on proteins.</text>
</comment>
<protein>
    <submittedName>
        <fullName evidence="15">Aste57867_11927 protein</fullName>
    </submittedName>
</protein>
<evidence type="ECO:0000256" key="11">
    <source>
        <dbReference type="SAM" id="MobiDB-lite"/>
    </source>
</evidence>
<evidence type="ECO:0000313" key="16">
    <source>
        <dbReference type="Proteomes" id="UP000332933"/>
    </source>
</evidence>
<organism evidence="15 16">
    <name type="scientific">Aphanomyces stellatus</name>
    <dbReference type="NCBI Taxonomy" id="120398"/>
    <lineage>
        <taxon>Eukaryota</taxon>
        <taxon>Sar</taxon>
        <taxon>Stramenopiles</taxon>
        <taxon>Oomycota</taxon>
        <taxon>Saprolegniomycetes</taxon>
        <taxon>Saprolegniales</taxon>
        <taxon>Verrucalvaceae</taxon>
        <taxon>Aphanomyces</taxon>
    </lineage>
</organism>
<keyword evidence="6" id="KW-0808">Transferase</keyword>
<comment type="subcellular location">
    <subcellularLocation>
        <location evidence="4">Nucleus</location>
    </subcellularLocation>
</comment>
<reference evidence="15 16" key="1">
    <citation type="submission" date="2019-03" db="EMBL/GenBank/DDBJ databases">
        <authorList>
            <person name="Gaulin E."/>
            <person name="Dumas B."/>
        </authorList>
    </citation>
    <scope>NUCLEOTIDE SEQUENCE [LARGE SCALE GENOMIC DNA]</scope>
    <source>
        <strain evidence="15">CBS 568.67</strain>
    </source>
</reference>
<evidence type="ECO:0000256" key="2">
    <source>
        <dbReference type="ARBA" id="ARBA00000971"/>
    </source>
</evidence>
<dbReference type="EMBL" id="CAADRA010005343">
    <property type="protein sequence ID" value="VFT88782.1"/>
    <property type="molecule type" value="Genomic_DNA"/>
</dbReference>
<keyword evidence="16" id="KW-1185">Reference proteome</keyword>
<feature type="region of interest" description="Disordered" evidence="11">
    <location>
        <begin position="546"/>
        <end position="565"/>
    </location>
</feature>
<dbReference type="InterPro" id="IPR029000">
    <property type="entry name" value="Cyclophilin-like_dom_sf"/>
</dbReference>
<comment type="similarity">
    <text evidence="5">Belongs to the cyclophilin-type PPIase family. PPIL2 subfamily.</text>
</comment>
<comment type="catalytic activity">
    <reaction evidence="2">
        <text>[protein]-peptidylproline (omega=180) = [protein]-peptidylproline (omega=0)</text>
        <dbReference type="Rhea" id="RHEA:16237"/>
        <dbReference type="Rhea" id="RHEA-COMP:10747"/>
        <dbReference type="Rhea" id="RHEA-COMP:10748"/>
        <dbReference type="ChEBI" id="CHEBI:83833"/>
        <dbReference type="ChEBI" id="CHEBI:83834"/>
        <dbReference type="EC" id="5.2.1.8"/>
    </reaction>
</comment>
<dbReference type="InterPro" id="IPR026951">
    <property type="entry name" value="PPIL2_U-box_dom"/>
</dbReference>
<comment type="catalytic activity">
    <reaction evidence="1">
        <text>S-ubiquitinyl-[E2 ubiquitin-conjugating enzyme]-L-cysteine + [acceptor protein]-L-lysine = [E2 ubiquitin-conjugating enzyme]-L-cysteine + N(6)-ubiquitinyl-[acceptor protein]-L-lysine.</text>
        <dbReference type="EC" id="2.3.2.27"/>
    </reaction>
</comment>
<dbReference type="SMART" id="SM00504">
    <property type="entry name" value="Ubox"/>
    <property type="match status" value="1"/>
</dbReference>
<dbReference type="EMBL" id="VJMH01005322">
    <property type="protein sequence ID" value="KAF0697375.1"/>
    <property type="molecule type" value="Genomic_DNA"/>
</dbReference>
<dbReference type="GO" id="GO:0006457">
    <property type="term" value="P:protein folding"/>
    <property type="evidence" value="ECO:0007669"/>
    <property type="project" value="InterPro"/>
</dbReference>
<dbReference type="PROSITE" id="PS00170">
    <property type="entry name" value="CSA_PPIASE_1"/>
    <property type="match status" value="1"/>
</dbReference>
<dbReference type="PANTHER" id="PTHR45625">
    <property type="entry name" value="PEPTIDYL-PROLYL CIS-TRANS ISOMERASE-RELATED"/>
    <property type="match status" value="1"/>
</dbReference>
<name>A0A485KUW8_9STRA</name>
<evidence type="ECO:0000313" key="14">
    <source>
        <dbReference type="EMBL" id="KAF0697375.1"/>
    </source>
</evidence>
<evidence type="ECO:0000256" key="7">
    <source>
        <dbReference type="ARBA" id="ARBA00022786"/>
    </source>
</evidence>
<evidence type="ECO:0000256" key="1">
    <source>
        <dbReference type="ARBA" id="ARBA00000900"/>
    </source>
</evidence>
<dbReference type="GO" id="GO:0000209">
    <property type="term" value="P:protein polyubiquitination"/>
    <property type="evidence" value="ECO:0007669"/>
    <property type="project" value="TreeGrafter"/>
</dbReference>
<keyword evidence="9" id="KW-0413">Isomerase</keyword>
<dbReference type="Gene3D" id="2.40.100.10">
    <property type="entry name" value="Cyclophilin-like"/>
    <property type="match status" value="1"/>
</dbReference>
<dbReference type="OrthoDB" id="30774at2759"/>
<dbReference type="AlphaFoldDB" id="A0A485KUW8"/>
<feature type="compositionally biased region" description="Basic and acidic residues" evidence="11">
    <location>
        <begin position="210"/>
        <end position="234"/>
    </location>
</feature>
<evidence type="ECO:0000256" key="9">
    <source>
        <dbReference type="ARBA" id="ARBA00023235"/>
    </source>
</evidence>
<evidence type="ECO:0000256" key="3">
    <source>
        <dbReference type="ARBA" id="ARBA00003697"/>
    </source>
</evidence>
<dbReference type="InterPro" id="IPR003613">
    <property type="entry name" value="Ubox_domain"/>
</dbReference>
<dbReference type="CDD" id="cd01923">
    <property type="entry name" value="cyclophilin_RING"/>
    <property type="match status" value="1"/>
</dbReference>
<dbReference type="InterPro" id="IPR013083">
    <property type="entry name" value="Znf_RING/FYVE/PHD"/>
</dbReference>
<keyword evidence="8" id="KW-0697">Rotamase</keyword>
<evidence type="ECO:0000256" key="6">
    <source>
        <dbReference type="ARBA" id="ARBA00022679"/>
    </source>
</evidence>
<feature type="region of interest" description="Disordered" evidence="11">
    <location>
        <begin position="210"/>
        <end position="235"/>
    </location>
</feature>
<evidence type="ECO:0000256" key="8">
    <source>
        <dbReference type="ARBA" id="ARBA00023110"/>
    </source>
</evidence>
<dbReference type="GO" id="GO:0071013">
    <property type="term" value="C:catalytic step 2 spliceosome"/>
    <property type="evidence" value="ECO:0007669"/>
    <property type="project" value="TreeGrafter"/>
</dbReference>
<dbReference type="SUPFAM" id="SSF50891">
    <property type="entry name" value="Cyclophilin-like"/>
    <property type="match status" value="1"/>
</dbReference>
<reference evidence="14" key="2">
    <citation type="submission" date="2019-06" db="EMBL/GenBank/DDBJ databases">
        <title>Genomics analysis of Aphanomyces spp. identifies a new class of oomycete effector associated with host adaptation.</title>
        <authorList>
            <person name="Gaulin E."/>
        </authorList>
    </citation>
    <scope>NUCLEOTIDE SEQUENCE</scope>
    <source>
        <strain evidence="14">CBS 578.67</strain>
    </source>
</reference>
<evidence type="ECO:0000259" key="12">
    <source>
        <dbReference type="PROSITE" id="PS50072"/>
    </source>
</evidence>
<dbReference type="PANTHER" id="PTHR45625:SF1">
    <property type="entry name" value="RING-TYPE E3 UBIQUITIN-PROTEIN LIGASE PPIL2"/>
    <property type="match status" value="1"/>
</dbReference>
<feature type="domain" description="U-box" evidence="13">
    <location>
        <begin position="34"/>
        <end position="107"/>
    </location>
</feature>
<dbReference type="SUPFAM" id="SSF57850">
    <property type="entry name" value="RING/U-box"/>
    <property type="match status" value="1"/>
</dbReference>
<evidence type="ECO:0000256" key="5">
    <source>
        <dbReference type="ARBA" id="ARBA00007930"/>
    </source>
</evidence>
<accession>A0A485KUW8</accession>
<keyword evidence="10" id="KW-0539">Nucleus</keyword>
<gene>
    <name evidence="15" type="primary">Aste57867_11927</name>
    <name evidence="14" type="ORF">As57867_011882</name>
    <name evidence="15" type="ORF">ASTE57867_11927</name>
</gene>
<dbReference type="GO" id="GO:0061630">
    <property type="term" value="F:ubiquitin protein ligase activity"/>
    <property type="evidence" value="ECO:0007669"/>
    <property type="project" value="UniProtKB-EC"/>
</dbReference>
<evidence type="ECO:0000256" key="4">
    <source>
        <dbReference type="ARBA" id="ARBA00004123"/>
    </source>
</evidence>
<dbReference type="InterPro" id="IPR002130">
    <property type="entry name" value="Cyclophilin-type_PPIase_dom"/>
</dbReference>
<dbReference type="PRINTS" id="PR00153">
    <property type="entry name" value="CSAPPISMRASE"/>
</dbReference>
<proteinExistence type="inferred from homology"/>
<feature type="domain" description="PPIase cyclophilin-type" evidence="12">
    <location>
        <begin position="314"/>
        <end position="457"/>
    </location>
</feature>
<dbReference type="FunFam" id="2.40.100.10:FF:000014">
    <property type="entry name" value="Peptidyl-prolyl cis-trans isomerase cyp65"/>
    <property type="match status" value="1"/>
</dbReference>
<dbReference type="PROSITE" id="PS51698">
    <property type="entry name" value="U_BOX"/>
    <property type="match status" value="1"/>
</dbReference>
<evidence type="ECO:0000313" key="15">
    <source>
        <dbReference type="EMBL" id="VFT88782.1"/>
    </source>
</evidence>
<dbReference type="Proteomes" id="UP000332933">
    <property type="component" value="Unassembled WGS sequence"/>
</dbReference>
<dbReference type="GO" id="GO:0003755">
    <property type="term" value="F:peptidyl-prolyl cis-trans isomerase activity"/>
    <property type="evidence" value="ECO:0007669"/>
    <property type="project" value="UniProtKB-KW"/>
</dbReference>
<dbReference type="InterPro" id="IPR044666">
    <property type="entry name" value="Cyclophilin_A-like"/>
</dbReference>
<keyword evidence="7" id="KW-0833">Ubl conjugation pathway</keyword>
<dbReference type="CDD" id="cd16663">
    <property type="entry name" value="RING-Ubox_PPIL2"/>
    <property type="match status" value="1"/>
</dbReference>
<evidence type="ECO:0000259" key="13">
    <source>
        <dbReference type="PROSITE" id="PS51698"/>
    </source>
</evidence>
<dbReference type="Pfam" id="PF04641">
    <property type="entry name" value="Rtf2"/>
    <property type="match status" value="1"/>
</dbReference>
<evidence type="ECO:0000256" key="10">
    <source>
        <dbReference type="ARBA" id="ARBA00023242"/>
    </source>
</evidence>
<dbReference type="FunFam" id="3.30.40.10:FF:000079">
    <property type="entry name" value="Peptidyl-prolyl cis-trans isomerase 2"/>
    <property type="match status" value="1"/>
</dbReference>
<dbReference type="Gene3D" id="3.30.40.10">
    <property type="entry name" value="Zinc/RING finger domain, C3HC4 (zinc finger)"/>
    <property type="match status" value="1"/>
</dbReference>
<sequence length="565" mass="63340">MGKNQHSKDRMYITATEHKYLYGGKKEEVKRAYRRLPFDCCSINLTPFKNPVCTRQGHLFDIEAVIPYVKEHGINPVTGEPLAVKELIKLHFHKNSDGEYFCPVTYRVFTNSTKIAAVATSGNVYSYDALEELNIKSKNWNDLVTGEEFKRKDIIILQDPANLASREIDNFEHFRKAKEQEQKKNSDKKNEHQTIRVTSATNRIFQEMEEAKAAKRKREEEVKANKEKQTEQEKLIASVTHSKTPDVANGAKGTLKYSKFTDGLMSRSFTSTMMDPSTRSQAAIATEDEVLQVRWANVKKLKKKGYVRLNTTFGSINLEIDCDMVPRTSDNFMSLCAKGYYNGVIFHRIIRGFMMQGGDPSGTGQGGDSIWGKPFKDEFDSRLLHKGRGVLSMANSGTNTNGSQFFITFKDCQYLDNKHSVFGRVVGGLEILDEIEALATDKQDRPYDKVQIKSVDVFENPFAQFEEAEAAGLTVDDVKRKEAAPVVQGTVMKVGDDWVAYDGMVDVPVAPVKLNVNPDAAPGGVGKYLQVPTKKKVAAIAGEDPPAYKKAKAPAKSNFSNFDNW</sequence>
<dbReference type="InterPro" id="IPR020892">
    <property type="entry name" value="Cyclophilin-type_PPIase_CS"/>
</dbReference>